<evidence type="ECO:0000313" key="6">
    <source>
        <dbReference type="Proteomes" id="UP000694620"/>
    </source>
</evidence>
<dbReference type="PANTHER" id="PTHR15382:SF3">
    <property type="entry name" value="PROTEIN CANOPY HOMOLOG 4"/>
    <property type="match status" value="1"/>
</dbReference>
<dbReference type="Pfam" id="PF11938">
    <property type="entry name" value="DUF3456"/>
    <property type="match status" value="1"/>
</dbReference>
<dbReference type="PANTHER" id="PTHR15382">
    <property type="entry name" value="CTG4A-RELATED"/>
    <property type="match status" value="1"/>
</dbReference>
<keyword evidence="2" id="KW-0732">Signal</keyword>
<keyword evidence="6" id="KW-1185">Reference proteome</keyword>
<dbReference type="Proteomes" id="UP000694620">
    <property type="component" value="Chromosome 3"/>
</dbReference>
<evidence type="ECO:0000313" key="5">
    <source>
        <dbReference type="Ensembl" id="ENSECRP00000004725.1"/>
    </source>
</evidence>
<proteinExistence type="inferred from homology"/>
<evidence type="ECO:0000256" key="1">
    <source>
        <dbReference type="ARBA" id="ARBA00007285"/>
    </source>
</evidence>
<feature type="region of interest" description="Disordered" evidence="3">
    <location>
        <begin position="219"/>
        <end position="258"/>
    </location>
</feature>
<protein>
    <submittedName>
        <fullName evidence="5">Canopy FGF signaling regulator 4</fullName>
    </submittedName>
</protein>
<feature type="domain" description="DUF3456" evidence="4">
    <location>
        <begin position="56"/>
        <end position="215"/>
    </location>
</feature>
<name>A0A8C4RSN8_ERPCA</name>
<accession>A0A8C4RSN8</accession>
<evidence type="ECO:0000256" key="3">
    <source>
        <dbReference type="SAM" id="MobiDB-lite"/>
    </source>
</evidence>
<organism evidence="5 6">
    <name type="scientific">Erpetoichthys calabaricus</name>
    <name type="common">Rope fish</name>
    <name type="synonym">Calamoichthys calabaricus</name>
    <dbReference type="NCBI Taxonomy" id="27687"/>
    <lineage>
        <taxon>Eukaryota</taxon>
        <taxon>Metazoa</taxon>
        <taxon>Chordata</taxon>
        <taxon>Craniata</taxon>
        <taxon>Vertebrata</taxon>
        <taxon>Euteleostomi</taxon>
        <taxon>Actinopterygii</taxon>
        <taxon>Polypteriformes</taxon>
        <taxon>Polypteridae</taxon>
        <taxon>Erpetoichthys</taxon>
    </lineage>
</organism>
<evidence type="ECO:0000256" key="2">
    <source>
        <dbReference type="ARBA" id="ARBA00022729"/>
    </source>
</evidence>
<dbReference type="GeneTree" id="ENSGT00390000014072"/>
<feature type="compositionally biased region" description="Basic and acidic residues" evidence="3">
    <location>
        <begin position="219"/>
        <end position="242"/>
    </location>
</feature>
<reference evidence="5" key="2">
    <citation type="submission" date="2025-08" db="UniProtKB">
        <authorList>
            <consortium name="Ensembl"/>
        </authorList>
    </citation>
    <scope>IDENTIFICATION</scope>
</reference>
<reference evidence="5" key="3">
    <citation type="submission" date="2025-09" db="UniProtKB">
        <authorList>
            <consortium name="Ensembl"/>
        </authorList>
    </citation>
    <scope>IDENTIFICATION</scope>
</reference>
<sequence length="258" mass="29287">MRAGCYSTFFCICGGGGVGEVSVKFRRSSMGSLLLLFVLSVSYPATWAEDERLPNKCEVCKYLTAELQSALTKTSRSKEVLELGEVLDSGNRKRKIKYNTSETRLAEAIDNICQRILEYSVHAERPGSLRYAKGTSETMATLKNLVHKGVKVDLGIPYELWDEPSVEVSDMKKQCETMLENYEEVVEDWYFNHQDQRLEAFLCQKHVLKNSDQECLKEAWKGDPGEKEKSKLQKNSEEASKELEEESMADNLRSVGEL</sequence>
<dbReference type="Ensembl" id="ENSECRT00000004806.1">
    <property type="protein sequence ID" value="ENSECRP00000004725.1"/>
    <property type="gene ID" value="ENSECRG00000003213.1"/>
</dbReference>
<comment type="similarity">
    <text evidence="1">Belongs to the canopy family.</text>
</comment>
<dbReference type="InterPro" id="IPR021852">
    <property type="entry name" value="DUF3456"/>
</dbReference>
<reference evidence="5" key="1">
    <citation type="submission" date="2021-06" db="EMBL/GenBank/DDBJ databases">
        <authorList>
            <consortium name="Wellcome Sanger Institute Data Sharing"/>
        </authorList>
    </citation>
    <scope>NUCLEOTIDE SEQUENCE [LARGE SCALE GENOMIC DNA]</scope>
</reference>
<evidence type="ECO:0000259" key="4">
    <source>
        <dbReference type="Pfam" id="PF11938"/>
    </source>
</evidence>
<gene>
    <name evidence="5" type="primary">CNPY4</name>
    <name evidence="5" type="synonym">cnpy4</name>
</gene>
<dbReference type="AlphaFoldDB" id="A0A8C4RSN8"/>